<feature type="compositionally biased region" description="Basic residues" evidence="1">
    <location>
        <begin position="20"/>
        <end position="44"/>
    </location>
</feature>
<evidence type="ECO:0000256" key="1">
    <source>
        <dbReference type="SAM" id="MobiDB-lite"/>
    </source>
</evidence>
<dbReference type="EC" id="2.4.1.187" evidence="2"/>
<feature type="compositionally biased region" description="Low complexity" evidence="1">
    <location>
        <begin position="194"/>
        <end position="209"/>
    </location>
</feature>
<proteinExistence type="predicted"/>
<protein>
    <submittedName>
        <fullName evidence="2">N-acetylmannosaminyltransferase</fullName>
        <ecNumber evidence="2">2.4.1.187</ecNumber>
    </submittedName>
</protein>
<gene>
    <name evidence="2" type="ORF">AVDCRST_MAG13-2061</name>
</gene>
<name>A0A6J4SME7_9ACTN</name>
<keyword evidence="2" id="KW-0808">Transferase</keyword>
<feature type="compositionally biased region" description="Basic residues" evidence="1">
    <location>
        <begin position="210"/>
        <end position="226"/>
    </location>
</feature>
<accession>A0A6J4SME7</accession>
<dbReference type="AlphaFoldDB" id="A0A6J4SME7"/>
<feature type="region of interest" description="Disordered" evidence="1">
    <location>
        <begin position="1"/>
        <end position="237"/>
    </location>
</feature>
<feature type="compositionally biased region" description="Low complexity" evidence="1">
    <location>
        <begin position="133"/>
        <end position="146"/>
    </location>
</feature>
<organism evidence="2">
    <name type="scientific">uncultured Solirubrobacteraceae bacterium</name>
    <dbReference type="NCBI Taxonomy" id="1162706"/>
    <lineage>
        <taxon>Bacteria</taxon>
        <taxon>Bacillati</taxon>
        <taxon>Actinomycetota</taxon>
        <taxon>Thermoleophilia</taxon>
        <taxon>Solirubrobacterales</taxon>
        <taxon>Solirubrobacteraceae</taxon>
        <taxon>environmental samples</taxon>
    </lineage>
</organism>
<feature type="compositionally biased region" description="Basic residues" evidence="1">
    <location>
        <begin position="175"/>
        <end position="187"/>
    </location>
</feature>
<feature type="compositionally biased region" description="Pro residues" evidence="1">
    <location>
        <begin position="7"/>
        <end position="16"/>
    </location>
</feature>
<sequence length="279" mass="29874">EPRPHHLPPPARPSGSPPGGRRRRRPAAGGRARRAARAHGLRAHPRLDGRGGRRRPPWLRLRGGDPHGDGLPGGPRAAGRGPGLRSDRARRPAARVGDERARPRPAPPRLRAGPHGARLRARRPHGDPDVPLRRAQPGRARAARAQPAPPVPRGAHRRRLLPAVPGARRGGDRRRPGRHQRLGRRRGLGRDRGAQAGEVDVGAALAPGRARARRGRRRLRLPRRPRPAGPGLDAVRGARMGLPPVARAPAPVAPVPALQPALRRGLRPAVARGPGGPQL</sequence>
<feature type="non-terminal residue" evidence="2">
    <location>
        <position position="279"/>
    </location>
</feature>
<keyword evidence="2" id="KW-0328">Glycosyltransferase</keyword>
<dbReference type="EMBL" id="CADCVO010000328">
    <property type="protein sequence ID" value="CAA9497409.1"/>
    <property type="molecule type" value="Genomic_DNA"/>
</dbReference>
<reference evidence="2" key="1">
    <citation type="submission" date="2020-02" db="EMBL/GenBank/DDBJ databases">
        <authorList>
            <person name="Meier V. D."/>
        </authorList>
    </citation>
    <scope>NUCLEOTIDE SEQUENCE</scope>
    <source>
        <strain evidence="2">AVDCRST_MAG13</strain>
    </source>
</reference>
<dbReference type="GO" id="GO:0047244">
    <property type="term" value="F:N-acetylglucosaminyldiphosphoundecaprenol N-acetyl-beta-D-mannosaminyltransferase activity"/>
    <property type="evidence" value="ECO:0007669"/>
    <property type="project" value="UniProtKB-EC"/>
</dbReference>
<feature type="compositionally biased region" description="Basic and acidic residues" evidence="1">
    <location>
        <begin position="85"/>
        <end position="102"/>
    </location>
</feature>
<evidence type="ECO:0000313" key="2">
    <source>
        <dbReference type="EMBL" id="CAA9497409.1"/>
    </source>
</evidence>
<feature type="non-terminal residue" evidence="2">
    <location>
        <position position="1"/>
    </location>
</feature>